<dbReference type="PATRIC" id="fig|229921.5.peg.2548"/>
<dbReference type="PANTHER" id="PTHR30121:SF6">
    <property type="entry name" value="SLR6007 PROTEIN"/>
    <property type="match status" value="1"/>
</dbReference>
<dbReference type="InterPro" id="IPR051162">
    <property type="entry name" value="T4SS_component"/>
</dbReference>
<evidence type="ECO:0000313" key="4">
    <source>
        <dbReference type="EMBL" id="KPL85686.1"/>
    </source>
</evidence>
<organism evidence="4 5">
    <name type="scientific">Levilinea saccharolytica</name>
    <dbReference type="NCBI Taxonomy" id="229921"/>
    <lineage>
        <taxon>Bacteria</taxon>
        <taxon>Bacillati</taxon>
        <taxon>Chloroflexota</taxon>
        <taxon>Anaerolineae</taxon>
        <taxon>Anaerolineales</taxon>
        <taxon>Anaerolineaceae</taxon>
        <taxon>Levilinea</taxon>
    </lineage>
</organism>
<feature type="compositionally biased region" description="Low complexity" evidence="2">
    <location>
        <begin position="472"/>
        <end position="504"/>
    </location>
</feature>
<reference evidence="4 5" key="1">
    <citation type="submission" date="2015-07" db="EMBL/GenBank/DDBJ databases">
        <title>Genome sequence of Levilinea saccharolytica DSM 16555.</title>
        <authorList>
            <person name="Hemp J."/>
            <person name="Ward L.M."/>
            <person name="Pace L.A."/>
            <person name="Fischer W.W."/>
        </authorList>
    </citation>
    <scope>NUCLEOTIDE SEQUENCE [LARGE SCALE GENOMIC DNA]</scope>
    <source>
        <strain evidence="4 5">KIBI-1</strain>
    </source>
</reference>
<evidence type="ECO:0000313" key="5">
    <source>
        <dbReference type="Proteomes" id="UP000050501"/>
    </source>
</evidence>
<dbReference type="SUPFAM" id="SSF52540">
    <property type="entry name" value="P-loop containing nucleoside triphosphate hydrolases"/>
    <property type="match status" value="1"/>
</dbReference>
<feature type="coiled-coil region" evidence="1">
    <location>
        <begin position="753"/>
        <end position="790"/>
    </location>
</feature>
<evidence type="ECO:0000256" key="1">
    <source>
        <dbReference type="SAM" id="Coils"/>
    </source>
</evidence>
<feature type="region of interest" description="Disordered" evidence="2">
    <location>
        <begin position="472"/>
        <end position="506"/>
    </location>
</feature>
<evidence type="ECO:0000256" key="2">
    <source>
        <dbReference type="SAM" id="MobiDB-lite"/>
    </source>
</evidence>
<accession>A0A0P6XPG0</accession>
<dbReference type="AlphaFoldDB" id="A0A0P6XPG0"/>
<evidence type="ECO:0000259" key="3">
    <source>
        <dbReference type="Pfam" id="PF01935"/>
    </source>
</evidence>
<name>A0A0P6XPG0_9CHLR</name>
<dbReference type="EMBL" id="LGCM01000025">
    <property type="protein sequence ID" value="KPL85686.1"/>
    <property type="molecule type" value="Genomic_DNA"/>
</dbReference>
<dbReference type="Gene3D" id="3.40.50.300">
    <property type="entry name" value="P-loop containing nucleotide triphosphate hydrolases"/>
    <property type="match status" value="2"/>
</dbReference>
<dbReference type="PANTHER" id="PTHR30121">
    <property type="entry name" value="UNCHARACTERIZED PROTEIN YJGR-RELATED"/>
    <property type="match status" value="1"/>
</dbReference>
<dbReference type="InterPro" id="IPR002789">
    <property type="entry name" value="HerA_central"/>
</dbReference>
<keyword evidence="5" id="KW-1185">Reference proteome</keyword>
<sequence>MHMAEAKDYFLGRHYDLEAKKVTDQAVMFDPADLVTHAVILGMTGSGKTGMGVILLEEAALQGTPAIIVDPKGDLTNLLLHFPDQTPQDFEPWIDPDEARRSGKTVAEVAAETSARWQKGHAEWGLTREQRVALQTTVQYTVFTPGSSAGRPVSILSSFAAPQVSWEENREVLREKISSTVTALLGLVGMSDVDPLRSREHILVSNLLEHAWSQGRSLDLVELIMQVQTPPFERLGAFPLDHFFPQKDRMDLAMLLNNFLASPSFQSWVEGDPLDVAAMLYMPDGKPRHSIFYLAHLTDSERMFFVTLLCAAVEAWARLQRGTSTLRAMFYFDEIFGYLPPISNPPSRPILLRMLKQMRAFGLGMVLATQNPVDLDYKALSNTGTWMIGRLQTERDKMRLLEGLQSASGLSDQQAYDRMISGLQKRVFLLHSVHMSKPETFSTRFTLNYLAGPMTRSQIPALQRMAGGLPAASAPAAPAQAPVSSPAAAPMPAAATPTPAATAANGQSPLGGVRYLSTRPAPPVGVEEFFALNEVSPGQALGGLNLPAQTTAEVQGMVYRPALLGQAEVRYLQRKFNLDTTQQVAVVVEQMEGMSPRWEQTVWTPFEDANLFRQPTPNTQFAPLPVWLSDPKRVKALQTDFLDWAYRSATINVRANETLKVYAGPEVSSAEFREMCAQAARALMDAELTKLEAAYEKKLDAVERKVARQKLEVEEQQNEVQQRTMEELGTHGELLLSLFAKRKRSVSSSLTKRRLTSQAKAALEQEREELKQLETELDQLEEMLQKEIKAVQDRWAQTVNDIREIPQAAQKKDVFMRWFGVVWMPYYLVKVGTEVREAPAFKPPQR</sequence>
<dbReference type="Pfam" id="PF01935">
    <property type="entry name" value="DUF87"/>
    <property type="match status" value="1"/>
</dbReference>
<feature type="domain" description="Helicase HerA central" evidence="3">
    <location>
        <begin position="24"/>
        <end position="79"/>
    </location>
</feature>
<gene>
    <name evidence="4" type="ORF">ADN01_05865</name>
</gene>
<dbReference type="STRING" id="229921.ADN01_05865"/>
<dbReference type="Proteomes" id="UP000050501">
    <property type="component" value="Unassembled WGS sequence"/>
</dbReference>
<dbReference type="InterPro" id="IPR027417">
    <property type="entry name" value="P-loop_NTPase"/>
</dbReference>
<protein>
    <recommendedName>
        <fullName evidence="3">Helicase HerA central domain-containing protein</fullName>
    </recommendedName>
</protein>
<keyword evidence="1" id="KW-0175">Coiled coil</keyword>
<feature type="coiled-coil region" evidence="1">
    <location>
        <begin position="692"/>
        <end position="726"/>
    </location>
</feature>
<dbReference type="CDD" id="cd01127">
    <property type="entry name" value="TrwB_TraG_TraD_VirD4"/>
    <property type="match status" value="1"/>
</dbReference>
<proteinExistence type="predicted"/>
<comment type="caution">
    <text evidence="4">The sequence shown here is derived from an EMBL/GenBank/DDBJ whole genome shotgun (WGS) entry which is preliminary data.</text>
</comment>